<dbReference type="SUPFAM" id="SSF53474">
    <property type="entry name" value="alpha/beta-Hydrolases"/>
    <property type="match status" value="1"/>
</dbReference>
<proteinExistence type="predicted"/>
<dbReference type="InterPro" id="IPR029058">
    <property type="entry name" value="AB_hydrolase_fold"/>
</dbReference>
<sequence length="295" mass="33427">MMKRILPILLVFPMIFGCKTVRKPTELKQVGSRGWYTTVEPFATFDPEHKSVEIWTPGKGKKAPIIIYAHGGAGYREDDRARVELFRRNGFATISFDAYEMNGLDWNFVTRRITNKGKQNLIWGVFKGAVEYAAKNEGWDNRNIFLYGASNGGRVVLYAGKELAINHIRGIISEAPAATGYALGDFSIPTIIPFGKMDNWAGKSETDYVWTRTYPSSPISIEHWVKSLQEKGRSIEFIFYENAGHLLFEGPLKKVTVRRGETIAFTAYQGADDEALKQYEHDVIAFVNRNLINKK</sequence>
<organism evidence="1 2">
    <name type="scientific">Splendidivirga corallicola</name>
    <dbReference type="NCBI Taxonomy" id="3051826"/>
    <lineage>
        <taxon>Bacteria</taxon>
        <taxon>Pseudomonadati</taxon>
        <taxon>Bacteroidota</taxon>
        <taxon>Cytophagia</taxon>
        <taxon>Cytophagales</taxon>
        <taxon>Splendidivirgaceae</taxon>
        <taxon>Splendidivirga</taxon>
    </lineage>
</organism>
<name>A0ABT8KZC0_9BACT</name>
<evidence type="ECO:0008006" key="3">
    <source>
        <dbReference type="Google" id="ProtNLM"/>
    </source>
</evidence>
<reference evidence="1" key="1">
    <citation type="submission" date="2023-06" db="EMBL/GenBank/DDBJ databases">
        <title>Genomic of Parafulvivirga corallium.</title>
        <authorList>
            <person name="Wang G."/>
        </authorList>
    </citation>
    <scope>NUCLEOTIDE SEQUENCE</scope>
    <source>
        <strain evidence="1">BMA10</strain>
    </source>
</reference>
<evidence type="ECO:0000313" key="1">
    <source>
        <dbReference type="EMBL" id="MDN5205463.1"/>
    </source>
</evidence>
<dbReference type="EMBL" id="JAUJEA010000019">
    <property type="protein sequence ID" value="MDN5205463.1"/>
    <property type="molecule type" value="Genomic_DNA"/>
</dbReference>
<dbReference type="Proteomes" id="UP001172082">
    <property type="component" value="Unassembled WGS sequence"/>
</dbReference>
<evidence type="ECO:0000313" key="2">
    <source>
        <dbReference type="Proteomes" id="UP001172082"/>
    </source>
</evidence>
<keyword evidence="2" id="KW-1185">Reference proteome</keyword>
<dbReference type="PROSITE" id="PS51257">
    <property type="entry name" value="PROKAR_LIPOPROTEIN"/>
    <property type="match status" value="1"/>
</dbReference>
<dbReference type="RefSeq" id="WP_346755485.1">
    <property type="nucleotide sequence ID" value="NZ_JAUJEA010000019.1"/>
</dbReference>
<protein>
    <recommendedName>
        <fullName evidence="3">Dienelactone hydrolase domain-containing protein</fullName>
    </recommendedName>
</protein>
<accession>A0ABT8KZC0</accession>
<dbReference type="Gene3D" id="3.40.50.1820">
    <property type="entry name" value="alpha/beta hydrolase"/>
    <property type="match status" value="1"/>
</dbReference>
<gene>
    <name evidence="1" type="ORF">QQ008_29035</name>
</gene>
<comment type="caution">
    <text evidence="1">The sequence shown here is derived from an EMBL/GenBank/DDBJ whole genome shotgun (WGS) entry which is preliminary data.</text>
</comment>